<dbReference type="Gene3D" id="3.40.50.12030">
    <property type="entry name" value="Uncharacterised protein family UPF0261, NC domain"/>
    <property type="match status" value="1"/>
</dbReference>
<evidence type="ECO:0000259" key="1">
    <source>
        <dbReference type="Pfam" id="PF06792"/>
    </source>
</evidence>
<feature type="domain" description="UPF0261" evidence="1">
    <location>
        <begin position="5"/>
        <end position="178"/>
    </location>
</feature>
<organism evidence="3 4">
    <name type="scientific">Salicibibacter kimchii</name>
    <dbReference type="NCBI Taxonomy" id="2099786"/>
    <lineage>
        <taxon>Bacteria</taxon>
        <taxon>Bacillati</taxon>
        <taxon>Bacillota</taxon>
        <taxon>Bacilli</taxon>
        <taxon>Bacillales</taxon>
        <taxon>Bacillaceae</taxon>
        <taxon>Salicibibacter</taxon>
    </lineage>
</organism>
<dbReference type="InterPro" id="IPR044122">
    <property type="entry name" value="UPF0261_N"/>
</dbReference>
<dbReference type="InterPro" id="IPR008322">
    <property type="entry name" value="UPF0261"/>
</dbReference>
<dbReference type="AlphaFoldDB" id="A0A345BYN4"/>
<dbReference type="InterPro" id="IPR056778">
    <property type="entry name" value="UPF0261_C"/>
</dbReference>
<keyword evidence="4" id="KW-1185">Reference proteome</keyword>
<dbReference type="InterPro" id="IPR051353">
    <property type="entry name" value="Tobamovirus_resist_UPF0261"/>
</dbReference>
<proteinExistence type="predicted"/>
<dbReference type="OrthoDB" id="9776369at2"/>
<dbReference type="EMBL" id="CP031092">
    <property type="protein sequence ID" value="AXF56065.1"/>
    <property type="molecule type" value="Genomic_DNA"/>
</dbReference>
<gene>
    <name evidence="3" type="ORF">DT065_08530</name>
</gene>
<protein>
    <submittedName>
        <fullName evidence="3">UPF0261 family protein</fullName>
    </submittedName>
</protein>
<dbReference type="PANTHER" id="PTHR31862">
    <property type="entry name" value="UPF0261 DOMAIN PROTEIN (AFU_ORTHOLOGUE AFUA_1G10120)"/>
    <property type="match status" value="1"/>
</dbReference>
<dbReference type="CDD" id="cd15488">
    <property type="entry name" value="Tm-1-like"/>
    <property type="match status" value="1"/>
</dbReference>
<dbReference type="Pfam" id="PF23189">
    <property type="entry name" value="UPF0261_C"/>
    <property type="match status" value="1"/>
</dbReference>
<dbReference type="Gene3D" id="3.40.50.12020">
    <property type="entry name" value="Uncharacterised protein family UPF0261, NN domain"/>
    <property type="match status" value="1"/>
</dbReference>
<reference evidence="3 4" key="1">
    <citation type="journal article" date="2018" name="J. Microbiol.">
        <title>Salicibibacter kimchii gen. nov., sp. nov., a moderately halophilic and alkalitolerant bacterium in the family Bacillaceae, isolated from kimchi.</title>
        <authorList>
            <person name="Jang J.Y."/>
            <person name="Oh Y.J."/>
            <person name="Lim S.K."/>
            <person name="Park H.K."/>
            <person name="Lee C."/>
            <person name="Kim J.Y."/>
            <person name="Lee M.A."/>
            <person name="Choi H.J."/>
        </authorList>
    </citation>
    <scope>NUCLEOTIDE SEQUENCE [LARGE SCALE GENOMIC DNA]</scope>
    <source>
        <strain evidence="3 4">NKC1-1</strain>
    </source>
</reference>
<evidence type="ECO:0000313" key="3">
    <source>
        <dbReference type="EMBL" id="AXF56065.1"/>
    </source>
</evidence>
<sequence>MTLGEILIVRTLDTKGEEFAYIKDIIENNRIETVVMDCGVKGEPFFKAEISNREVAEKGGVPLEKLIREDDRGKAIDVMMNGAARVTENLYESGKIAGVISLGGSAGTTIATNAMQTLPVGVPKVMVSTVASNNIQSYVGVKDVTIMYSVLDISGINLFSSQILANAAFAISGMVQGKPPQLEVEKPLIVASMFGLTTPSVTKARAYLENKGYEVLVFHATGTGGQAMETLIESGWIKGVLDVTTTEWCDELIGGILSAGPHRLEAAAKAGIPQVVSTGALDMINFGSIETVPHQYKDRNLYKHNATTTLMRTTKEENKQLGEIIAGKLNMVDRPSALFLPLKGVSGIDIEGKPFYGPEENRALFDALRANVINYEIEVIEMDHHINDQSFALAMAKKLIQLIEENVGD</sequence>
<feature type="domain" description="UPF0261" evidence="2">
    <location>
        <begin position="186"/>
        <end position="402"/>
    </location>
</feature>
<dbReference type="KEGG" id="rue:DT065_08530"/>
<dbReference type="PANTHER" id="PTHR31862:SF1">
    <property type="entry name" value="UPF0261 DOMAIN PROTEIN (AFU_ORTHOLOGUE AFUA_1G10120)"/>
    <property type="match status" value="1"/>
</dbReference>
<name>A0A345BYN4_9BACI</name>
<evidence type="ECO:0000259" key="2">
    <source>
        <dbReference type="Pfam" id="PF23189"/>
    </source>
</evidence>
<evidence type="ECO:0000313" key="4">
    <source>
        <dbReference type="Proteomes" id="UP000252100"/>
    </source>
</evidence>
<accession>A0A345BYN4</accession>
<dbReference type="Proteomes" id="UP000252100">
    <property type="component" value="Chromosome"/>
</dbReference>
<dbReference type="NCBIfam" id="NF002674">
    <property type="entry name" value="PRK02399.1-2"/>
    <property type="match status" value="1"/>
</dbReference>
<dbReference type="Pfam" id="PF06792">
    <property type="entry name" value="UPF0261"/>
    <property type="match status" value="1"/>
</dbReference>
<dbReference type="PIRSF" id="PIRSF033271">
    <property type="entry name" value="UCP033271"/>
    <property type="match status" value="1"/>
</dbReference>